<protein>
    <submittedName>
        <fullName evidence="2">Uncharacterized protein</fullName>
    </submittedName>
</protein>
<accession>A0A2P8DAN5</accession>
<dbReference type="RefSeq" id="WP_106520989.1">
    <property type="nucleotide sequence ID" value="NZ_PYGD01000001.1"/>
</dbReference>
<dbReference type="EMBL" id="PYGD01000001">
    <property type="protein sequence ID" value="PSK94272.1"/>
    <property type="molecule type" value="Genomic_DNA"/>
</dbReference>
<reference evidence="2 3" key="1">
    <citation type="submission" date="2018-03" db="EMBL/GenBank/DDBJ databases">
        <title>Genomic Encyclopedia of Type Strains, Phase III (KMG-III): the genomes of soil and plant-associated and newly described type strains.</title>
        <authorList>
            <person name="Whitman W."/>
        </authorList>
    </citation>
    <scope>NUCLEOTIDE SEQUENCE [LARGE SCALE GENOMIC DNA]</scope>
    <source>
        <strain evidence="2 3">CGMCC 1.12700</strain>
    </source>
</reference>
<comment type="caution">
    <text evidence="2">The sequence shown here is derived from an EMBL/GenBank/DDBJ whole genome shotgun (WGS) entry which is preliminary data.</text>
</comment>
<dbReference type="Proteomes" id="UP000240572">
    <property type="component" value="Unassembled WGS sequence"/>
</dbReference>
<name>A0A2P8DAN5_9BACT</name>
<evidence type="ECO:0000313" key="2">
    <source>
        <dbReference type="EMBL" id="PSK94272.1"/>
    </source>
</evidence>
<keyword evidence="1" id="KW-0472">Membrane</keyword>
<gene>
    <name evidence="2" type="ORF">B0I18_101427</name>
</gene>
<sequence length="70" mass="7485">MPGKTISSKSRSTKAVYLLVSCICFFVAGALVLLIGALSHANPQVGNFAGLFRWEPLMNLVASITMPFTP</sequence>
<keyword evidence="3" id="KW-1185">Reference proteome</keyword>
<proteinExistence type="predicted"/>
<evidence type="ECO:0000313" key="3">
    <source>
        <dbReference type="Proteomes" id="UP000240572"/>
    </source>
</evidence>
<dbReference type="OrthoDB" id="678199at2"/>
<evidence type="ECO:0000256" key="1">
    <source>
        <dbReference type="SAM" id="Phobius"/>
    </source>
</evidence>
<dbReference type="AlphaFoldDB" id="A0A2P8DAN5"/>
<feature type="transmembrane region" description="Helical" evidence="1">
    <location>
        <begin position="16"/>
        <end position="38"/>
    </location>
</feature>
<keyword evidence="1" id="KW-1133">Transmembrane helix</keyword>
<keyword evidence="1" id="KW-0812">Transmembrane</keyword>
<organism evidence="2 3">
    <name type="scientific">Taibaiella chishuiensis</name>
    <dbReference type="NCBI Taxonomy" id="1434707"/>
    <lineage>
        <taxon>Bacteria</taxon>
        <taxon>Pseudomonadati</taxon>
        <taxon>Bacteroidota</taxon>
        <taxon>Chitinophagia</taxon>
        <taxon>Chitinophagales</taxon>
        <taxon>Chitinophagaceae</taxon>
        <taxon>Taibaiella</taxon>
    </lineage>
</organism>